<gene>
    <name evidence="1" type="ORF">M9Y10_010048</name>
</gene>
<reference evidence="1 2" key="1">
    <citation type="submission" date="2024-04" db="EMBL/GenBank/DDBJ databases">
        <title>Tritrichomonas musculus Genome.</title>
        <authorList>
            <person name="Alves-Ferreira E."/>
            <person name="Grigg M."/>
            <person name="Lorenzi H."/>
            <person name="Galac M."/>
        </authorList>
    </citation>
    <scope>NUCLEOTIDE SEQUENCE [LARGE SCALE GENOMIC DNA]</scope>
    <source>
        <strain evidence="1 2">EAF2021</strain>
    </source>
</reference>
<evidence type="ECO:0000313" key="2">
    <source>
        <dbReference type="Proteomes" id="UP001470230"/>
    </source>
</evidence>
<comment type="caution">
    <text evidence="1">The sequence shown here is derived from an EMBL/GenBank/DDBJ whole genome shotgun (WGS) entry which is preliminary data.</text>
</comment>
<protein>
    <submittedName>
        <fullName evidence="1">Uncharacterized protein</fullName>
    </submittedName>
</protein>
<sequence>MIATAEKQYLQIFKKIEGELPNFAQKKHESLLKIMKTLDLFYFMSENQFSNDKEQCKYYVPFISQSIFLNSQRFIEHLERVMISKDKNFPQYAYNFFLYDSNQKYLKYFIHCCFPTLFNQFSSDEFSLCAYNFIKKYIDVEKNPMLENEYEEEEEEEEEDDESMKMEKFNSSGVFSEKSELTSDDLTITYILHNYQFRQNLLETFHKKIFEYDDDSHKDLTYEKVFRLLIQSFISNLSYLDTHQIQILSDFIQSSKSNSISLLKRILIRLIEIWRYSPQFCCNKVLGEIPDEPAEYPNNINEEEKSENIKNLKDFILQYQYPNENEEDSDKKDKIKEQIDILLSKVDQSQTPHLHQQKLNEIFTFGKVSILLSDYDVFLFSWIMKQGSNRDLIRVNNLIRTHPKQEDFASKESALRLFYVDLDLFSRFFIFINDNEKKDYSKTKNIDELCQTILDKQRKRLSAVTMIEKQIKACQKSFNPIILKYSDSNFLKDSKHGVNLLIEQLKLNTMEVIPQVNSKMADEIAKLYLNYVNSFDTKPQLEDRYQHFFVIINNGIQKNVKNFSLLEENKMNFQLFFQNMDMFIFGQYLISLNRNIKSLPKKIQIQVNNDDNITIPDEYNFISNALRTSLLFKNDNDNLFTYSGFRYLTLEELSDYIREYVNNSEDFQNDEKTKNSIITQFIYNGKIDVKCFIDSYFLISNIINSEKRLIFPLKSDGLKFIIDFLNSLNQNH</sequence>
<name>A0ABR2IQ84_9EUKA</name>
<organism evidence="1 2">
    <name type="scientific">Tritrichomonas musculus</name>
    <dbReference type="NCBI Taxonomy" id="1915356"/>
    <lineage>
        <taxon>Eukaryota</taxon>
        <taxon>Metamonada</taxon>
        <taxon>Parabasalia</taxon>
        <taxon>Tritrichomonadida</taxon>
        <taxon>Tritrichomonadidae</taxon>
        <taxon>Tritrichomonas</taxon>
    </lineage>
</organism>
<accession>A0ABR2IQ84</accession>
<dbReference type="Proteomes" id="UP001470230">
    <property type="component" value="Unassembled WGS sequence"/>
</dbReference>
<dbReference type="EMBL" id="JAPFFF010000015">
    <property type="protein sequence ID" value="KAK8867079.1"/>
    <property type="molecule type" value="Genomic_DNA"/>
</dbReference>
<keyword evidence="2" id="KW-1185">Reference proteome</keyword>
<proteinExistence type="predicted"/>
<evidence type="ECO:0000313" key="1">
    <source>
        <dbReference type="EMBL" id="KAK8867079.1"/>
    </source>
</evidence>